<dbReference type="Gene3D" id="3.40.50.12780">
    <property type="entry name" value="N-terminal domain of ligase-like"/>
    <property type="match status" value="1"/>
</dbReference>
<dbReference type="InterPro" id="IPR020845">
    <property type="entry name" value="AMP-binding_CS"/>
</dbReference>
<dbReference type="InterPro" id="IPR042099">
    <property type="entry name" value="ANL_N_sf"/>
</dbReference>
<keyword evidence="1" id="KW-0547">Nucleotide-binding</keyword>
<keyword evidence="6" id="KW-1185">Reference proteome</keyword>
<evidence type="ECO:0000313" key="5">
    <source>
        <dbReference type="EMBL" id="KAL1642242.1"/>
    </source>
</evidence>
<dbReference type="InterPro" id="IPR000873">
    <property type="entry name" value="AMP-dep_synth/lig_dom"/>
</dbReference>
<reference evidence="5 6" key="1">
    <citation type="journal article" date="2023" name="Plant Dis.">
        <title>First Report of Diplodia intermedia Causing Canker and Dieback Diseases on Apple Trees in Canada.</title>
        <authorList>
            <person name="Ellouze W."/>
            <person name="Ilyukhin E."/>
            <person name="Sulman M."/>
            <person name="Ali S."/>
        </authorList>
    </citation>
    <scope>NUCLEOTIDE SEQUENCE [LARGE SCALE GENOMIC DNA]</scope>
    <source>
        <strain evidence="5 6">M45-28</strain>
    </source>
</reference>
<organism evidence="5 6">
    <name type="scientific">Diplodia intermedia</name>
    <dbReference type="NCBI Taxonomy" id="856260"/>
    <lineage>
        <taxon>Eukaryota</taxon>
        <taxon>Fungi</taxon>
        <taxon>Dikarya</taxon>
        <taxon>Ascomycota</taxon>
        <taxon>Pezizomycotina</taxon>
        <taxon>Dothideomycetes</taxon>
        <taxon>Dothideomycetes incertae sedis</taxon>
        <taxon>Botryosphaeriales</taxon>
        <taxon>Botryosphaeriaceae</taxon>
        <taxon>Diplodia</taxon>
    </lineage>
</organism>
<keyword evidence="5" id="KW-0436">Ligase</keyword>
<feature type="region of interest" description="Disordered" evidence="3">
    <location>
        <begin position="13"/>
        <end position="33"/>
    </location>
</feature>
<gene>
    <name evidence="5" type="primary">FAA2</name>
    <name evidence="5" type="ORF">SLS58_005582</name>
</gene>
<evidence type="ECO:0000256" key="3">
    <source>
        <dbReference type="SAM" id="MobiDB-lite"/>
    </source>
</evidence>
<dbReference type="EMBL" id="JAKEKT020000034">
    <property type="protein sequence ID" value="KAL1642242.1"/>
    <property type="molecule type" value="Genomic_DNA"/>
</dbReference>
<comment type="caution">
    <text evidence="5">The sequence shown here is derived from an EMBL/GenBank/DDBJ whole genome shotgun (WGS) entry which is preliminary data.</text>
</comment>
<dbReference type="PANTHER" id="PTHR43272">
    <property type="entry name" value="LONG-CHAIN-FATTY-ACID--COA LIGASE"/>
    <property type="match status" value="1"/>
</dbReference>
<accession>A0ABR3TQ84</accession>
<dbReference type="PANTHER" id="PTHR43272:SF33">
    <property type="entry name" value="AMP-BINDING DOMAIN-CONTAINING PROTEIN-RELATED"/>
    <property type="match status" value="1"/>
</dbReference>
<dbReference type="Proteomes" id="UP001521184">
    <property type="component" value="Unassembled WGS sequence"/>
</dbReference>
<evidence type="ECO:0000313" key="6">
    <source>
        <dbReference type="Proteomes" id="UP001521184"/>
    </source>
</evidence>
<protein>
    <submittedName>
        <fullName evidence="5">Medium-chain fatty acid-CoA ligase faa2</fullName>
    </submittedName>
</protein>
<dbReference type="PROSITE" id="PS00455">
    <property type="entry name" value="AMP_BINDING"/>
    <property type="match status" value="1"/>
</dbReference>
<evidence type="ECO:0000256" key="2">
    <source>
        <dbReference type="ARBA" id="ARBA00022840"/>
    </source>
</evidence>
<keyword evidence="2" id="KW-0067">ATP-binding</keyword>
<feature type="domain" description="AMP-dependent synthetase/ligase" evidence="4">
    <location>
        <begin position="110"/>
        <end position="528"/>
    </location>
</feature>
<dbReference type="SUPFAM" id="SSF56801">
    <property type="entry name" value="Acetyl-CoA synthetase-like"/>
    <property type="match status" value="1"/>
</dbReference>
<evidence type="ECO:0000256" key="1">
    <source>
        <dbReference type="ARBA" id="ARBA00022741"/>
    </source>
</evidence>
<sequence length="721" mass="78969">MAPKLLAVQRAADIGGIPPNGKPHSVPVPGTATENRSATYRHWRFADRPLETLDETVQTLHDAFEQSGKPFRDREGKLRSVLTSSYLANNNPGSRCLGYRPYDPVTKTYGAYVWEDYATVQQRRRNFGAGLVKVFEEAGVSPVRGMGIGLWCQNRPEWQITDLGAMSQGMFTVSIYDTLGPDTTEYIINHAELKCVATSLNHVAALLKLKPRLPTLQVIICLDPLDAGERPGESKGDLLNAIAADLGVRIHYLRDVEAIGEQNPRAYNPPTPDDVITINYTSGTTGNPKGVVLTHKNAIGATSSSMTITNQTGDDVMCSFLPLAHIFERVGEHAALWGGCAIGYFHGNIQELVDDLKLLRPTVFSGVPRLYNRFGGAVKAATLQAPGIRGSLSRHVVSTKLAALEGPNPTTQHFFWDRIWSKKAAAALGLERTKTMVTGSAPIDPSLQNFLRVVCANDFVQGYGLTETYAASVAQLAGDHSSGNCGAATPSTEFCLESVPDMEYLATDKPRPRGEVLLRGPTRFREYFRNPEETAKSVDADGWFHTGDIGEVDELGRLRIIDRRKNVLKLAQGEYISPERIENVYLANCNWLGTAYVHGDSSQACLVALFGIQPDQFANFAGKVLGKSIADSDVAALKEAADSPKVRLAALKELDKAGRKAKFNSYEKVKALRLLIDPFTIENELLTPTLKLKRPQTAKKYRDLIDACYEEALAEPPKAKL</sequence>
<dbReference type="GO" id="GO:0016874">
    <property type="term" value="F:ligase activity"/>
    <property type="evidence" value="ECO:0007669"/>
    <property type="project" value="UniProtKB-KW"/>
</dbReference>
<evidence type="ECO:0000259" key="4">
    <source>
        <dbReference type="Pfam" id="PF00501"/>
    </source>
</evidence>
<dbReference type="Pfam" id="PF00501">
    <property type="entry name" value="AMP-binding"/>
    <property type="match status" value="1"/>
</dbReference>
<name>A0ABR3TQ84_9PEZI</name>
<proteinExistence type="predicted"/>